<dbReference type="AlphaFoldDB" id="A0AAJ2BEJ5"/>
<protein>
    <recommendedName>
        <fullName evidence="4">Phenol degradation protein meta</fullName>
    </recommendedName>
</protein>
<evidence type="ECO:0008006" key="4">
    <source>
        <dbReference type="Google" id="ProtNLM"/>
    </source>
</evidence>
<evidence type="ECO:0000256" key="1">
    <source>
        <dbReference type="SAM" id="SignalP"/>
    </source>
</evidence>
<accession>A0AAJ2BEJ5</accession>
<dbReference type="EMBL" id="JAVJAF010000001">
    <property type="protein sequence ID" value="MDR6232758.1"/>
    <property type="molecule type" value="Genomic_DNA"/>
</dbReference>
<keyword evidence="1" id="KW-0732">Signal</keyword>
<reference evidence="2" key="1">
    <citation type="submission" date="2023-08" db="EMBL/GenBank/DDBJ databases">
        <title>Functional and genomic diversity of the sorghum phyllosphere microbiome.</title>
        <authorList>
            <person name="Shade A."/>
        </authorList>
    </citation>
    <scope>NUCLEOTIDE SEQUENCE</scope>
    <source>
        <strain evidence="2">SORGH_AS_0201</strain>
    </source>
</reference>
<dbReference type="Pfam" id="PF13557">
    <property type="entry name" value="Phenol_MetA_deg"/>
    <property type="match status" value="1"/>
</dbReference>
<dbReference type="InterPro" id="IPR025737">
    <property type="entry name" value="FApF"/>
</dbReference>
<sequence>MKTLRYAPLALLLANQAQALEVAPGDYEQLPAGTNLGVLYYQHATTDRLYAKGHQVQSDARLTSDIGILRLVHVLGLSDTVTLDPQVLLPFGHLDASGDVATLGSTNGTGDLIFAAPLRWRLNPARDILAITPYLYAPTGSYDRDDALNLGENRWKLDLQAAYVKHFNDKWAMDLVADAIWYGDNDDYGSSGVRREQDTSYAVQLMGRYQFDARTSFGLGVGHNWGGENRIAGVAQDDRTKTTNFRVTATTFVTATDQVQLQLGRDLAVDNGFREDFRMNLRYVHVF</sequence>
<evidence type="ECO:0000313" key="2">
    <source>
        <dbReference type="EMBL" id="MDR6232758.1"/>
    </source>
</evidence>
<dbReference type="Proteomes" id="UP001268036">
    <property type="component" value="Unassembled WGS sequence"/>
</dbReference>
<proteinExistence type="predicted"/>
<organism evidence="2 3">
    <name type="scientific">Pseudomonas oryzihabitans</name>
    <dbReference type="NCBI Taxonomy" id="47885"/>
    <lineage>
        <taxon>Bacteria</taxon>
        <taxon>Pseudomonadati</taxon>
        <taxon>Pseudomonadota</taxon>
        <taxon>Gammaproteobacteria</taxon>
        <taxon>Pseudomonadales</taxon>
        <taxon>Pseudomonadaceae</taxon>
        <taxon>Pseudomonas</taxon>
    </lineage>
</organism>
<feature type="signal peptide" evidence="1">
    <location>
        <begin position="1"/>
        <end position="19"/>
    </location>
</feature>
<feature type="chain" id="PRO_5042597596" description="Phenol degradation protein meta" evidence="1">
    <location>
        <begin position="20"/>
        <end position="287"/>
    </location>
</feature>
<evidence type="ECO:0000313" key="3">
    <source>
        <dbReference type="Proteomes" id="UP001268036"/>
    </source>
</evidence>
<dbReference type="RefSeq" id="WP_309754753.1">
    <property type="nucleotide sequence ID" value="NZ_JAVJAF010000001.1"/>
</dbReference>
<comment type="caution">
    <text evidence="2">The sequence shown here is derived from an EMBL/GenBank/DDBJ whole genome shotgun (WGS) entry which is preliminary data.</text>
</comment>
<name>A0AAJ2BEJ5_9PSED</name>
<gene>
    <name evidence="2" type="ORF">QE440_000499</name>
</gene>